<feature type="transmembrane region" description="Helical" evidence="8">
    <location>
        <begin position="233"/>
        <end position="252"/>
    </location>
</feature>
<reference evidence="9 10" key="1">
    <citation type="submission" date="2014-07" db="EMBL/GenBank/DDBJ databases">
        <title>Complete Genome Sequence of Dyella japonica Strain A8 Isolated from Malaysian Tropical Soil.</title>
        <authorList>
            <person name="Hui R.K.H."/>
            <person name="Chen J.-W."/>
            <person name="Chan K.-G."/>
            <person name="Leung F.C.C."/>
        </authorList>
    </citation>
    <scope>NUCLEOTIDE SEQUENCE [LARGE SCALE GENOMIC DNA]</scope>
    <source>
        <strain evidence="9 10">A8</strain>
    </source>
</reference>
<dbReference type="InterPro" id="IPR002549">
    <property type="entry name" value="AI-2E-like"/>
</dbReference>
<dbReference type="STRING" id="1217721.HY57_13445"/>
<protein>
    <submittedName>
        <fullName evidence="9">Permease</fullName>
    </submittedName>
</protein>
<evidence type="ECO:0000256" key="8">
    <source>
        <dbReference type="SAM" id="Phobius"/>
    </source>
</evidence>
<evidence type="ECO:0000256" key="4">
    <source>
        <dbReference type="ARBA" id="ARBA00022475"/>
    </source>
</evidence>
<evidence type="ECO:0000256" key="3">
    <source>
        <dbReference type="ARBA" id="ARBA00022448"/>
    </source>
</evidence>
<evidence type="ECO:0000256" key="6">
    <source>
        <dbReference type="ARBA" id="ARBA00022989"/>
    </source>
</evidence>
<dbReference type="PANTHER" id="PTHR21716:SF53">
    <property type="entry name" value="PERMEASE PERM-RELATED"/>
    <property type="match status" value="1"/>
</dbReference>
<feature type="transmembrane region" description="Helical" evidence="8">
    <location>
        <begin position="67"/>
        <end position="90"/>
    </location>
</feature>
<keyword evidence="4" id="KW-1003">Cell membrane</keyword>
<evidence type="ECO:0000256" key="2">
    <source>
        <dbReference type="ARBA" id="ARBA00009773"/>
    </source>
</evidence>
<keyword evidence="3" id="KW-0813">Transport</keyword>
<comment type="subcellular location">
    <subcellularLocation>
        <location evidence="1">Cell membrane</location>
        <topology evidence="1">Multi-pass membrane protein</topology>
    </subcellularLocation>
</comment>
<evidence type="ECO:0000313" key="9">
    <source>
        <dbReference type="EMBL" id="AIF48188.1"/>
    </source>
</evidence>
<keyword evidence="5 8" id="KW-0812">Transmembrane</keyword>
<dbReference type="PANTHER" id="PTHR21716">
    <property type="entry name" value="TRANSMEMBRANE PROTEIN"/>
    <property type="match status" value="1"/>
</dbReference>
<dbReference type="Pfam" id="PF01594">
    <property type="entry name" value="AI-2E_transport"/>
    <property type="match status" value="1"/>
</dbReference>
<dbReference type="AlphaFoldDB" id="A0A075K7S0"/>
<evidence type="ECO:0000256" key="5">
    <source>
        <dbReference type="ARBA" id="ARBA00022692"/>
    </source>
</evidence>
<keyword evidence="7 8" id="KW-0472">Membrane</keyword>
<evidence type="ECO:0000256" key="7">
    <source>
        <dbReference type="ARBA" id="ARBA00023136"/>
    </source>
</evidence>
<dbReference type="HOGENOM" id="CLU_021513_0_0_6"/>
<dbReference type="RefSeq" id="WP_019467560.1">
    <property type="nucleotide sequence ID" value="NZ_ALOY01000184.1"/>
</dbReference>
<feature type="transmembrane region" description="Helical" evidence="8">
    <location>
        <begin position="37"/>
        <end position="55"/>
    </location>
</feature>
<feature type="transmembrane region" description="Helical" evidence="8">
    <location>
        <begin position="175"/>
        <end position="198"/>
    </location>
</feature>
<feature type="transmembrane region" description="Helical" evidence="8">
    <location>
        <begin position="337"/>
        <end position="361"/>
    </location>
</feature>
<keyword evidence="6 8" id="KW-1133">Transmembrane helix</keyword>
<comment type="similarity">
    <text evidence="2">Belongs to the autoinducer-2 exporter (AI-2E) (TC 2.A.86) family.</text>
</comment>
<evidence type="ECO:0000313" key="10">
    <source>
        <dbReference type="Proteomes" id="UP000027987"/>
    </source>
</evidence>
<feature type="transmembrane region" description="Helical" evidence="8">
    <location>
        <begin position="272"/>
        <end position="291"/>
    </location>
</feature>
<feature type="transmembrane region" description="Helical" evidence="8">
    <location>
        <begin position="12"/>
        <end position="31"/>
    </location>
</feature>
<gene>
    <name evidence="9" type="ORF">HY57_13445</name>
</gene>
<dbReference type="KEGG" id="dja:HY57_13445"/>
<accession>A0A075K7S0</accession>
<dbReference type="EMBL" id="CP008884">
    <property type="protein sequence ID" value="AIF48188.1"/>
    <property type="molecule type" value="Genomic_DNA"/>
</dbReference>
<evidence type="ECO:0000256" key="1">
    <source>
        <dbReference type="ARBA" id="ARBA00004651"/>
    </source>
</evidence>
<dbReference type="Proteomes" id="UP000027987">
    <property type="component" value="Chromosome"/>
</dbReference>
<keyword evidence="10" id="KW-1185">Reference proteome</keyword>
<feature type="transmembrane region" description="Helical" evidence="8">
    <location>
        <begin position="298"/>
        <end position="317"/>
    </location>
</feature>
<proteinExistence type="inferred from homology"/>
<dbReference type="OrthoDB" id="9812358at2"/>
<dbReference type="PATRIC" id="fig|1217721.7.peg.2773"/>
<sequence length="638" mass="69547">MAHDSETLPSLAPQRAIAIVAHATVLALLYFGREVLTPIVLALFLSLLMAPWVRLLRRWGLGHAGSVFVAVLSLAVVITGLVAMVSSQVIHIARDLPRYEATVHSKIHMLRAITVGRIEVMQGEFGDVINPIDGRSATLPRRSDVRSSITVANTATEAPALAKAPSRPMAILTRILFTAWTPLQTAGIVLVVLVFVLLEHESLRDRFIRLVGGSDLRATTAAINDAGRRLSRFFVSTFSVNLGVGIGIWLGLTLIGVPNAPLWAALTATLRFVPYVGVWIVAVVTALFAAAVDSGWSLLLQVLALYLIIETVVSQLVEPFLYGHTTGLSPLAVVVAAIFWSWLWGPIGLVMSTPLTLCLVVTGRNVKALDSISVLLGDTPALTMQQRLYQRALSADADEILDDARAFLKRRSFVAYCDLVLMPALELARSDLARGVISREQQSGVREVIVTVVEMLGSDGRRWTRRQHRTSVLDEMSIGRRLRQQRECISGRWQGPMSVVPHSLVLCVSLGSLADDLAAELLTRILRDMHLDARHLSTDDFAAFDSESRVELAPDAVSMLYIICSDLCTERRIDGLALDLRGRFPEACIVAALLTDSLRQREVQAVVGSDVNEIVNSLEAAARQAVGRLPKSRAVSSQ</sequence>
<organism evidence="9 10">
    <name type="scientific">Dyella japonica A8</name>
    <dbReference type="NCBI Taxonomy" id="1217721"/>
    <lineage>
        <taxon>Bacteria</taxon>
        <taxon>Pseudomonadati</taxon>
        <taxon>Pseudomonadota</taxon>
        <taxon>Gammaproteobacteria</taxon>
        <taxon>Lysobacterales</taxon>
        <taxon>Rhodanobacteraceae</taxon>
        <taxon>Dyella</taxon>
    </lineage>
</organism>
<dbReference type="GO" id="GO:0005886">
    <property type="term" value="C:plasma membrane"/>
    <property type="evidence" value="ECO:0007669"/>
    <property type="project" value="UniProtKB-SubCell"/>
</dbReference>
<name>A0A075K7S0_9GAMM</name>